<dbReference type="EMBL" id="JDSQ01000003">
    <property type="protein sequence ID" value="EWS79086.1"/>
    <property type="molecule type" value="Genomic_DNA"/>
</dbReference>
<organism evidence="1 2">
    <name type="scientific">Xylella taiwanensis</name>
    <dbReference type="NCBI Taxonomy" id="1444770"/>
    <lineage>
        <taxon>Bacteria</taxon>
        <taxon>Pseudomonadati</taxon>
        <taxon>Pseudomonadota</taxon>
        <taxon>Gammaproteobacteria</taxon>
        <taxon>Lysobacterales</taxon>
        <taxon>Lysobacteraceae</taxon>
        <taxon>Xylella</taxon>
    </lineage>
</organism>
<sequence>MVETCIAENCAECTVHQVLDVVLQMDIYVADVYLAWPLRQMEESERCIPSFRLKGAPSNGVDANEGKIQNGVSWLCWPSDAVVDCSGAACAAMMLIRRSVA</sequence>
<dbReference type="STRING" id="1444770.AF72_02445"/>
<evidence type="ECO:0000313" key="1">
    <source>
        <dbReference type="EMBL" id="EWS79086.1"/>
    </source>
</evidence>
<comment type="caution">
    <text evidence="1">The sequence shown here is derived from an EMBL/GenBank/DDBJ whole genome shotgun (WGS) entry which is preliminary data.</text>
</comment>
<dbReference type="AlphaFoldDB" id="Z9JMR8"/>
<gene>
    <name evidence="1" type="ORF">AF72_02445</name>
</gene>
<protein>
    <submittedName>
        <fullName evidence="1">Uncharacterized protein</fullName>
    </submittedName>
</protein>
<dbReference type="KEGG" id="xtw:AB672_08995"/>
<dbReference type="PATRIC" id="fig|1444770.3.peg.591"/>
<name>Z9JMR8_9GAMM</name>
<evidence type="ECO:0000313" key="2">
    <source>
        <dbReference type="Proteomes" id="UP000020406"/>
    </source>
</evidence>
<reference evidence="1 2" key="1">
    <citation type="journal article" date="2014" name="Genome Announc.">
        <title>Draft Genome Sequence of Xylella fastidiosa Pear Leaf Scorch Strain in Taiwan.</title>
        <authorList>
            <person name="Su C.C."/>
            <person name="Deng W.L."/>
            <person name="Jan F.J."/>
            <person name="Chang C.J."/>
            <person name="Huang H."/>
            <person name="Chen J."/>
        </authorList>
    </citation>
    <scope>NUCLEOTIDE SEQUENCE [LARGE SCALE GENOMIC DNA]</scope>
    <source>
        <strain evidence="1 2">PLS229</strain>
    </source>
</reference>
<proteinExistence type="predicted"/>
<accession>Z9JMR8</accession>
<dbReference type="Proteomes" id="UP000020406">
    <property type="component" value="Unassembled WGS sequence"/>
</dbReference>